<feature type="domain" description="Helicase ATP-binding" evidence="4">
    <location>
        <begin position="835"/>
        <end position="995"/>
    </location>
</feature>
<dbReference type="EMBL" id="JAVFKD010000012">
    <property type="protein sequence ID" value="KAK5991807.1"/>
    <property type="molecule type" value="Genomic_DNA"/>
</dbReference>
<name>A0ABR0SI20_9HYPO</name>
<dbReference type="Pfam" id="PF00270">
    <property type="entry name" value="DEAD"/>
    <property type="match status" value="1"/>
</dbReference>
<dbReference type="PANTHER" id="PTHR13710">
    <property type="entry name" value="DNA HELICASE RECQ FAMILY MEMBER"/>
    <property type="match status" value="1"/>
</dbReference>
<dbReference type="PROSITE" id="PS00028">
    <property type="entry name" value="ZINC_FINGER_C2H2_1"/>
    <property type="match status" value="1"/>
</dbReference>
<dbReference type="InterPro" id="IPR011545">
    <property type="entry name" value="DEAD/DEAH_box_helicase_dom"/>
</dbReference>
<dbReference type="PANTHER" id="PTHR13710:SF154">
    <property type="entry name" value="RECQ HELICASE, PUTATIVE (AFU_ORTHOLOGUE AFUA_6G14720)-RELATED"/>
    <property type="match status" value="1"/>
</dbReference>
<evidence type="ECO:0000259" key="3">
    <source>
        <dbReference type="PROSITE" id="PS50157"/>
    </source>
</evidence>
<comment type="caution">
    <text evidence="5">The sequence shown here is derived from an EMBL/GenBank/DDBJ whole genome shotgun (WGS) entry which is preliminary data.</text>
</comment>
<evidence type="ECO:0000256" key="2">
    <source>
        <dbReference type="PROSITE-ProRule" id="PRU00042"/>
    </source>
</evidence>
<sequence>MIDCYERKQITQAVGDIQDIIQDQAQLKDFEYPPPIVEPIPFIQQPKDDGLRCVECGRVYRQVRRIQEHCRKAHNWVNEWSKGGNVVKRAKQAREVPWITGVRCQRFFQTRAASGWFEVGRDDGEANGQPATGESTMERITRIHQEQAERFEASTKEAIRVGNEKMEPNAWLDRVGWAAHLQRLDPIELQEATGPIQEHEAVLQKLWESLERVMDQARATAVSSKVGAPALFEVQRKEIKVKPARPFDNRLEDDTWVRYKEVYRKLLCVIQRTQQWDDNKRPPYKFTPRQGDAWDDFEETIEKNIQLLSEGLIEGLVEDEKVDRLCLDMVVKLLNHQMKQDHYDNAIISGLAVLGIQEDKGWMSPLDYTPIYSAVIKIARMLVLYQSYLEREDEVAKMMRDLGMDEDEAREEARGVFRIVRTKVQRFMTQTTHRRDAEPTPMDWIMEMRTYGMYIRYNTVADGTIDWDGDRVIHRRIRFGMGDLSDMLHTLKDEARGLLAELTIVDKVGLGLLPVIEWGNLEDSHSEQKVGYSFLQDDRNEWLGKGKDWIIKRIAGSSSREREWIFNGGSEANPYKAEAVRKYGQVLEQFRERLFVLMHMVAGQPARSMEILGLRMVNTVNGGIRNIMAHSRMMCFVTSYHKNFRSTGQAKVIHRLGQGAQMDIGPGETHHAAGERAIVREEVEHQRMASHCDCDRQPVFEPVMGAKGRGGEDEEDGDEIGDNPWDLQAGHGTHVAGMIYARLLEQGDSGTQKERDKFQMVSRLWHRFLGFGEGDWGGPGGGATGKRRRDVFDGPREEARFRRFARLQRVDVRGQLRMMMGEGSEFRGQQEKVIRAIIQGESPIIQITGTGGGKSLSFMLPAFCSPDGTTIVIVPLVSLRGDLHERCDKSKIEAHIWQSQQSNRAASIVFVTPESAVTKGFRDFVNRLQARQALDRVVVDECHILLDGGDKFRPQLRQLGETLRDWGVQKVFLTATLAPGDEEEFFKVAVLSATRVKMFRSRTTRQNIEYRVEIIKAGWDEQEKEEDKRVCRIVREWLNRHEGAGRLCTADRWSESRGWRRRWVARRITTR</sequence>
<keyword evidence="2" id="KW-0479">Metal-binding</keyword>
<comment type="similarity">
    <text evidence="1">Belongs to the helicase family. RecQ subfamily.</text>
</comment>
<reference evidence="5 6" key="1">
    <citation type="submission" date="2024-01" db="EMBL/GenBank/DDBJ databases">
        <title>Complete genome of Cladobotryum mycophilum ATHUM6906.</title>
        <authorList>
            <person name="Christinaki A.C."/>
            <person name="Myridakis A.I."/>
            <person name="Kouvelis V.N."/>
        </authorList>
    </citation>
    <scope>NUCLEOTIDE SEQUENCE [LARGE SCALE GENOMIC DNA]</scope>
    <source>
        <strain evidence="5 6">ATHUM6906</strain>
    </source>
</reference>
<gene>
    <name evidence="5" type="ORF">PT974_05192</name>
</gene>
<dbReference type="Gene3D" id="3.40.50.300">
    <property type="entry name" value="P-loop containing nucleotide triphosphate hydrolases"/>
    <property type="match status" value="1"/>
</dbReference>
<proteinExistence type="inferred from homology"/>
<evidence type="ECO:0000256" key="1">
    <source>
        <dbReference type="ARBA" id="ARBA00005446"/>
    </source>
</evidence>
<dbReference type="PROSITE" id="PS50157">
    <property type="entry name" value="ZINC_FINGER_C2H2_2"/>
    <property type="match status" value="1"/>
</dbReference>
<keyword evidence="2" id="KW-0863">Zinc-finger</keyword>
<dbReference type="SMART" id="SM00487">
    <property type="entry name" value="DEXDc"/>
    <property type="match status" value="1"/>
</dbReference>
<dbReference type="PROSITE" id="PS51192">
    <property type="entry name" value="HELICASE_ATP_BIND_1"/>
    <property type="match status" value="1"/>
</dbReference>
<accession>A0ABR0SI20</accession>
<dbReference type="InterPro" id="IPR014001">
    <property type="entry name" value="Helicase_ATP-bd"/>
</dbReference>
<evidence type="ECO:0000259" key="4">
    <source>
        <dbReference type="PROSITE" id="PS51192"/>
    </source>
</evidence>
<feature type="domain" description="C2H2-type" evidence="3">
    <location>
        <begin position="51"/>
        <end position="79"/>
    </location>
</feature>
<dbReference type="SUPFAM" id="SSF52540">
    <property type="entry name" value="P-loop containing nucleoside triphosphate hydrolases"/>
    <property type="match status" value="1"/>
</dbReference>
<evidence type="ECO:0000313" key="6">
    <source>
        <dbReference type="Proteomes" id="UP001338125"/>
    </source>
</evidence>
<evidence type="ECO:0000313" key="5">
    <source>
        <dbReference type="EMBL" id="KAK5991807.1"/>
    </source>
</evidence>
<organism evidence="5 6">
    <name type="scientific">Cladobotryum mycophilum</name>
    <dbReference type="NCBI Taxonomy" id="491253"/>
    <lineage>
        <taxon>Eukaryota</taxon>
        <taxon>Fungi</taxon>
        <taxon>Dikarya</taxon>
        <taxon>Ascomycota</taxon>
        <taxon>Pezizomycotina</taxon>
        <taxon>Sordariomycetes</taxon>
        <taxon>Hypocreomycetidae</taxon>
        <taxon>Hypocreales</taxon>
        <taxon>Hypocreaceae</taxon>
        <taxon>Cladobotryum</taxon>
    </lineage>
</organism>
<dbReference type="InterPro" id="IPR013087">
    <property type="entry name" value="Znf_C2H2_type"/>
</dbReference>
<keyword evidence="2" id="KW-0862">Zinc</keyword>
<dbReference type="InterPro" id="IPR027417">
    <property type="entry name" value="P-loop_NTPase"/>
</dbReference>
<dbReference type="Proteomes" id="UP001338125">
    <property type="component" value="Unassembled WGS sequence"/>
</dbReference>
<protein>
    <submittedName>
        <fullName evidence="5">ATP-dependent DNA helicase Q-like 3</fullName>
    </submittedName>
</protein>
<keyword evidence="6" id="KW-1185">Reference proteome</keyword>